<evidence type="ECO:0000256" key="1">
    <source>
        <dbReference type="SAM" id="MobiDB-lite"/>
    </source>
</evidence>
<evidence type="ECO:0000313" key="3">
    <source>
        <dbReference type="Proteomes" id="UP001482620"/>
    </source>
</evidence>
<comment type="caution">
    <text evidence="2">The sequence shown here is derived from an EMBL/GenBank/DDBJ whole genome shotgun (WGS) entry which is preliminary data.</text>
</comment>
<evidence type="ECO:0000313" key="2">
    <source>
        <dbReference type="EMBL" id="MEQ2244055.1"/>
    </source>
</evidence>
<sequence length="123" mass="14241">MLPLSGFHPYSVILLENYSKLFLHLSANLNNKAETHKTCIHHSKHNTSFHKQKGNALVKLVLKDEGGVTVQHFFLIVITLWLQHEQTRFSTSASQIKDKRSHSEQLQLTRETQDRMYLSKSTE</sequence>
<proteinExistence type="predicted"/>
<feature type="region of interest" description="Disordered" evidence="1">
    <location>
        <begin position="90"/>
        <end position="123"/>
    </location>
</feature>
<gene>
    <name evidence="2" type="ORF">ILYODFUR_013250</name>
</gene>
<name>A0ABV0UHV8_9TELE</name>
<dbReference type="Proteomes" id="UP001482620">
    <property type="component" value="Unassembled WGS sequence"/>
</dbReference>
<organism evidence="2 3">
    <name type="scientific">Ilyodon furcidens</name>
    <name type="common">goldbreast splitfin</name>
    <dbReference type="NCBI Taxonomy" id="33524"/>
    <lineage>
        <taxon>Eukaryota</taxon>
        <taxon>Metazoa</taxon>
        <taxon>Chordata</taxon>
        <taxon>Craniata</taxon>
        <taxon>Vertebrata</taxon>
        <taxon>Euteleostomi</taxon>
        <taxon>Actinopterygii</taxon>
        <taxon>Neopterygii</taxon>
        <taxon>Teleostei</taxon>
        <taxon>Neoteleostei</taxon>
        <taxon>Acanthomorphata</taxon>
        <taxon>Ovalentaria</taxon>
        <taxon>Atherinomorphae</taxon>
        <taxon>Cyprinodontiformes</taxon>
        <taxon>Goodeidae</taxon>
        <taxon>Ilyodon</taxon>
    </lineage>
</organism>
<protein>
    <submittedName>
        <fullName evidence="2">Uncharacterized protein</fullName>
    </submittedName>
</protein>
<keyword evidence="3" id="KW-1185">Reference proteome</keyword>
<accession>A0ABV0UHV8</accession>
<reference evidence="2 3" key="1">
    <citation type="submission" date="2021-06" db="EMBL/GenBank/DDBJ databases">
        <authorList>
            <person name="Palmer J.M."/>
        </authorList>
    </citation>
    <scope>NUCLEOTIDE SEQUENCE [LARGE SCALE GENOMIC DNA]</scope>
    <source>
        <strain evidence="3">if_2019</strain>
        <tissue evidence="2">Muscle</tissue>
    </source>
</reference>
<dbReference type="EMBL" id="JAHRIQ010070580">
    <property type="protein sequence ID" value="MEQ2244055.1"/>
    <property type="molecule type" value="Genomic_DNA"/>
</dbReference>